<dbReference type="GO" id="GO:0022857">
    <property type="term" value="F:transmembrane transporter activity"/>
    <property type="evidence" value="ECO:0007669"/>
    <property type="project" value="InterPro"/>
</dbReference>
<protein>
    <submittedName>
        <fullName evidence="6">Cobalt-zinc-cadmium resistance protein CzcB</fullName>
    </submittedName>
</protein>
<dbReference type="SUPFAM" id="SSF111369">
    <property type="entry name" value="HlyD-like secretion proteins"/>
    <property type="match status" value="1"/>
</dbReference>
<feature type="coiled-coil region" evidence="3">
    <location>
        <begin position="164"/>
        <end position="191"/>
    </location>
</feature>
<proteinExistence type="inferred from homology"/>
<dbReference type="Gene3D" id="2.40.30.170">
    <property type="match status" value="1"/>
</dbReference>
<sequence length="401" mass="42868">MRPGRRCPIRPHGPRAVATAMLVAAVACGWAAAAIAMVAGKSGDRVRVIPDQMHQIGLAKVEPHLFRVRKTAIGQIGYDEDATTVVSSPFSGRVVRLVARLGETVAAGAPLVEIDSPDVLPPQNDHVAAVSALGKARSQLDLARTAESRSRGLYEQKAGALKDWQQAQAQLVAAENDVRAAETALEATRQRLRIIGRSDAEIGELAARGVTSRLVVIRAPIAGTVTARKVAPGQHVRGELSEPLYALSDLSTMWLKALLPEADLAAVTPGDRIEVTVSALPGRTYEAQVAVIGAVSDPTTHRVVVRATLPNQDRALKAEMFATVRIDTAVVRTAPAVPTRAVIREGVRDVVWVETEPLVFQRRTVVLGVEQDGLFEIRQGLGLGDTVVGVGAIFIENEWQQ</sequence>
<organism evidence="6 7">
    <name type="scientific">Rhodoplanes serenus</name>
    <dbReference type="NCBI Taxonomy" id="200615"/>
    <lineage>
        <taxon>Bacteria</taxon>
        <taxon>Pseudomonadati</taxon>
        <taxon>Pseudomonadota</taxon>
        <taxon>Alphaproteobacteria</taxon>
        <taxon>Hyphomicrobiales</taxon>
        <taxon>Nitrobacteraceae</taxon>
        <taxon>Rhodoplanes</taxon>
    </lineage>
</organism>
<feature type="domain" description="CusB-like beta-barrel" evidence="4">
    <location>
        <begin position="252"/>
        <end position="328"/>
    </location>
</feature>
<comment type="similarity">
    <text evidence="1">Belongs to the membrane fusion protein (MFP) (TC 8.A.1) family.</text>
</comment>
<dbReference type="Proteomes" id="UP000289200">
    <property type="component" value="Unassembled WGS sequence"/>
</dbReference>
<dbReference type="Gene3D" id="2.40.420.20">
    <property type="match status" value="1"/>
</dbReference>
<evidence type="ECO:0000256" key="2">
    <source>
        <dbReference type="ARBA" id="ARBA00022448"/>
    </source>
</evidence>
<evidence type="ECO:0000256" key="3">
    <source>
        <dbReference type="SAM" id="Coils"/>
    </source>
</evidence>
<accession>A0A3S4AZ04</accession>
<dbReference type="PANTHER" id="PTHR30097">
    <property type="entry name" value="CATION EFFLUX SYSTEM PROTEIN CUSB"/>
    <property type="match status" value="1"/>
</dbReference>
<dbReference type="InterPro" id="IPR058647">
    <property type="entry name" value="BSH_CzcB-like"/>
</dbReference>
<dbReference type="FunFam" id="2.40.30.170:FF:000010">
    <property type="entry name" value="Efflux RND transporter periplasmic adaptor subunit"/>
    <property type="match status" value="1"/>
</dbReference>
<keyword evidence="7" id="KW-1185">Reference proteome</keyword>
<dbReference type="GO" id="GO:0015679">
    <property type="term" value="P:plasma membrane copper ion transport"/>
    <property type="evidence" value="ECO:0007669"/>
    <property type="project" value="TreeGrafter"/>
</dbReference>
<comment type="caution">
    <text evidence="6">The sequence shown here is derived from an EMBL/GenBank/DDBJ whole genome shotgun (WGS) entry which is preliminary data.</text>
</comment>
<dbReference type="EMBL" id="UWOC01000055">
    <property type="protein sequence ID" value="VCU07618.1"/>
    <property type="molecule type" value="Genomic_DNA"/>
</dbReference>
<evidence type="ECO:0000313" key="6">
    <source>
        <dbReference type="EMBL" id="VCU07618.1"/>
    </source>
</evidence>
<dbReference type="InterPro" id="IPR051909">
    <property type="entry name" value="MFP_Cation_Efflux"/>
</dbReference>
<dbReference type="AlphaFoldDB" id="A0A3S4AZ04"/>
<gene>
    <name evidence="6" type="primary">czcB_2</name>
    <name evidence="6" type="ORF">RHODGE_RHODGE_00823</name>
</gene>
<dbReference type="PANTHER" id="PTHR30097:SF15">
    <property type="entry name" value="CATION EFFLUX SYSTEM PROTEIN CUSB"/>
    <property type="match status" value="1"/>
</dbReference>
<dbReference type="Gene3D" id="2.40.50.100">
    <property type="match status" value="1"/>
</dbReference>
<keyword evidence="2" id="KW-0813">Transport</keyword>
<keyword evidence="3" id="KW-0175">Coiled coil</keyword>
<dbReference type="InterPro" id="IPR006143">
    <property type="entry name" value="RND_pump_MFP"/>
</dbReference>
<evidence type="ECO:0000256" key="1">
    <source>
        <dbReference type="ARBA" id="ARBA00009477"/>
    </source>
</evidence>
<evidence type="ECO:0000259" key="4">
    <source>
        <dbReference type="Pfam" id="PF25954"/>
    </source>
</evidence>
<dbReference type="NCBIfam" id="TIGR01730">
    <property type="entry name" value="RND_mfp"/>
    <property type="match status" value="1"/>
</dbReference>
<evidence type="ECO:0000313" key="7">
    <source>
        <dbReference type="Proteomes" id="UP000289200"/>
    </source>
</evidence>
<dbReference type="GO" id="GO:0046914">
    <property type="term" value="F:transition metal ion binding"/>
    <property type="evidence" value="ECO:0007669"/>
    <property type="project" value="TreeGrafter"/>
</dbReference>
<dbReference type="Pfam" id="PF25973">
    <property type="entry name" value="BSH_CzcB"/>
    <property type="match status" value="1"/>
</dbReference>
<name>A0A3S4AZ04_9BRAD</name>
<dbReference type="Pfam" id="PF25954">
    <property type="entry name" value="Beta-barrel_RND_2"/>
    <property type="match status" value="1"/>
</dbReference>
<evidence type="ECO:0000259" key="5">
    <source>
        <dbReference type="Pfam" id="PF25973"/>
    </source>
</evidence>
<dbReference type="Gene3D" id="1.10.287.470">
    <property type="entry name" value="Helix hairpin bin"/>
    <property type="match status" value="1"/>
</dbReference>
<dbReference type="PROSITE" id="PS51257">
    <property type="entry name" value="PROKAR_LIPOPROTEIN"/>
    <property type="match status" value="1"/>
</dbReference>
<dbReference type="GO" id="GO:0016020">
    <property type="term" value="C:membrane"/>
    <property type="evidence" value="ECO:0007669"/>
    <property type="project" value="InterPro"/>
</dbReference>
<reference evidence="7" key="1">
    <citation type="submission" date="2018-10" db="EMBL/GenBank/DDBJ databases">
        <authorList>
            <person name="Peiro R."/>
            <person name="Begona"/>
            <person name="Cbmso G."/>
            <person name="Lopez M."/>
            <person name="Gonzalez S."/>
            <person name="Sacristan E."/>
            <person name="Castillo E."/>
        </authorList>
    </citation>
    <scope>NUCLEOTIDE SEQUENCE [LARGE SCALE GENOMIC DNA]</scope>
</reference>
<dbReference type="GO" id="GO:0060003">
    <property type="term" value="P:copper ion export"/>
    <property type="evidence" value="ECO:0007669"/>
    <property type="project" value="TreeGrafter"/>
</dbReference>
<dbReference type="InterPro" id="IPR058792">
    <property type="entry name" value="Beta-barrel_RND_2"/>
</dbReference>
<dbReference type="GO" id="GO:0030288">
    <property type="term" value="C:outer membrane-bounded periplasmic space"/>
    <property type="evidence" value="ECO:0007669"/>
    <property type="project" value="TreeGrafter"/>
</dbReference>
<dbReference type="OrthoDB" id="9806939at2"/>
<feature type="domain" description="CzcB-like barrel-sandwich hybrid" evidence="5">
    <location>
        <begin position="83"/>
        <end position="239"/>
    </location>
</feature>